<feature type="transmembrane region" description="Helical" evidence="1">
    <location>
        <begin position="161"/>
        <end position="178"/>
    </location>
</feature>
<feature type="transmembrane region" description="Helical" evidence="1">
    <location>
        <begin position="190"/>
        <end position="217"/>
    </location>
</feature>
<feature type="transmembrane region" description="Helical" evidence="1">
    <location>
        <begin position="76"/>
        <end position="95"/>
    </location>
</feature>
<organism evidence="2 3">
    <name type="scientific">Paenibacillus alvei</name>
    <name type="common">Bacillus alvei</name>
    <dbReference type="NCBI Taxonomy" id="44250"/>
    <lineage>
        <taxon>Bacteria</taxon>
        <taxon>Bacillati</taxon>
        <taxon>Bacillota</taxon>
        <taxon>Bacilli</taxon>
        <taxon>Bacillales</taxon>
        <taxon>Paenibacillaceae</taxon>
        <taxon>Paenibacillus</taxon>
    </lineage>
</organism>
<feature type="transmembrane region" description="Helical" evidence="1">
    <location>
        <begin position="21"/>
        <end position="41"/>
    </location>
</feature>
<feature type="transmembrane region" description="Helical" evidence="1">
    <location>
        <begin position="47"/>
        <end position="64"/>
    </location>
</feature>
<evidence type="ECO:0000256" key="1">
    <source>
        <dbReference type="SAM" id="Phobius"/>
    </source>
</evidence>
<feature type="transmembrane region" description="Helical" evidence="1">
    <location>
        <begin position="229"/>
        <end position="249"/>
    </location>
</feature>
<keyword evidence="1" id="KW-1133">Transmembrane helix</keyword>
<reference evidence="3" key="1">
    <citation type="submission" date="2018-08" db="EMBL/GenBank/DDBJ databases">
        <authorList>
            <person name="Chevrot R."/>
        </authorList>
    </citation>
    <scope>NUCLEOTIDE SEQUENCE [LARGE SCALE GENOMIC DNA]</scope>
</reference>
<dbReference type="PIRSF" id="PIRSF009141">
    <property type="entry name" value="UCP009141"/>
    <property type="match status" value="1"/>
</dbReference>
<dbReference type="Proteomes" id="UP000304148">
    <property type="component" value="Chromosome"/>
</dbReference>
<protein>
    <submittedName>
        <fullName evidence="2">Putative integral inner membrane protein</fullName>
    </submittedName>
</protein>
<sequence length="286" mass="33637">MNNLFKLKSFLNFGWQQAMSCLFPAYIFAMLALTKIIDIPFMHRYDFLLLVCILAQVLMIRFGLETMDECKVICVFHLIGLALEIFKIHMGSWAYPEDGWSKIFGVPLYSGFMYASVASYLCQAWRRLQVKVNRYPSAWFTIPLGAAIYFNFMTHHFIYDLRWLLVILLFVIFFRTYVEYTVLGVTRRMPLVLSFFLIGFFIWVAENIGTFLGAWYYPHQTNGWDLVKWGKFSSWFLLVIVSFMIVAHLKHVKGGHFKRNSHNRFNESTFQTKTQPLNTKAKNLEP</sequence>
<dbReference type="RefSeq" id="WP_138186337.1">
    <property type="nucleotide sequence ID" value="NZ_LS992241.1"/>
</dbReference>
<dbReference type="InterPro" id="IPR008535">
    <property type="entry name" value="DUF817"/>
</dbReference>
<accession>A0A383RD56</accession>
<feature type="transmembrane region" description="Helical" evidence="1">
    <location>
        <begin position="137"/>
        <end position="155"/>
    </location>
</feature>
<proteinExistence type="predicted"/>
<keyword evidence="1" id="KW-0812">Transmembrane</keyword>
<gene>
    <name evidence="2" type="primary">yoaT</name>
    <name evidence="2" type="ORF">PBLR_12826</name>
</gene>
<name>A0A383RD56_PAEAL</name>
<dbReference type="Pfam" id="PF05675">
    <property type="entry name" value="DUF817"/>
    <property type="match status" value="1"/>
</dbReference>
<dbReference type="AlphaFoldDB" id="A0A383RD56"/>
<dbReference type="EMBL" id="LS992241">
    <property type="protein sequence ID" value="SYX84404.1"/>
    <property type="molecule type" value="Genomic_DNA"/>
</dbReference>
<feature type="transmembrane region" description="Helical" evidence="1">
    <location>
        <begin position="107"/>
        <end position="125"/>
    </location>
</feature>
<evidence type="ECO:0000313" key="3">
    <source>
        <dbReference type="Proteomes" id="UP000304148"/>
    </source>
</evidence>
<keyword evidence="1" id="KW-0472">Membrane</keyword>
<evidence type="ECO:0000313" key="2">
    <source>
        <dbReference type="EMBL" id="SYX84404.1"/>
    </source>
</evidence>